<dbReference type="EMBL" id="VTFT01000001">
    <property type="protein sequence ID" value="TYT27259.1"/>
    <property type="molecule type" value="Genomic_DNA"/>
</dbReference>
<sequence>MASPEQLNEVVSDFMTARQAAQAIGCHIRTLKLWKANGYGPDHFYIGKRLFYRRTDVISWLQQISETKAPVTKGRRVRA</sequence>
<dbReference type="SUPFAM" id="SSF46955">
    <property type="entry name" value="Putative DNA-binding domain"/>
    <property type="match status" value="1"/>
</dbReference>
<protein>
    <submittedName>
        <fullName evidence="1">Helix-turn-helix domain-containing protein</fullName>
    </submittedName>
</protein>
<name>A0A5D4XRR2_9GAMM</name>
<dbReference type="OrthoDB" id="5297660at2"/>
<dbReference type="AlphaFoldDB" id="A0A5D4XRR2"/>
<evidence type="ECO:0000313" key="2">
    <source>
        <dbReference type="Proteomes" id="UP000324973"/>
    </source>
</evidence>
<proteinExistence type="predicted"/>
<organism evidence="1 2">
    <name type="scientific">Luteimonas viscosa</name>
    <dbReference type="NCBI Taxonomy" id="1132694"/>
    <lineage>
        <taxon>Bacteria</taxon>
        <taxon>Pseudomonadati</taxon>
        <taxon>Pseudomonadota</taxon>
        <taxon>Gammaproteobacteria</taxon>
        <taxon>Lysobacterales</taxon>
        <taxon>Lysobacteraceae</taxon>
        <taxon>Luteimonas</taxon>
    </lineage>
</organism>
<dbReference type="RefSeq" id="WP_149103810.1">
    <property type="nucleotide sequence ID" value="NZ_VTFT01000001.1"/>
</dbReference>
<dbReference type="Proteomes" id="UP000324973">
    <property type="component" value="Unassembled WGS sequence"/>
</dbReference>
<dbReference type="InterPro" id="IPR009061">
    <property type="entry name" value="DNA-bd_dom_put_sf"/>
</dbReference>
<comment type="caution">
    <text evidence="1">The sequence shown here is derived from an EMBL/GenBank/DDBJ whole genome shotgun (WGS) entry which is preliminary data.</text>
</comment>
<reference evidence="1 2" key="1">
    <citation type="submission" date="2019-08" db="EMBL/GenBank/DDBJ databases">
        <title>Luteimonas viscosus sp. nov., isolated from soil of a sunflower field.</title>
        <authorList>
            <person name="Jianli Z."/>
            <person name="Ying Z."/>
        </authorList>
    </citation>
    <scope>NUCLEOTIDE SEQUENCE [LARGE SCALE GENOMIC DNA]</scope>
    <source>
        <strain evidence="1 2">XBU10</strain>
    </source>
</reference>
<gene>
    <name evidence="1" type="ORF">FZO89_13900</name>
</gene>
<keyword evidence="2" id="KW-1185">Reference proteome</keyword>
<accession>A0A5D4XRR2</accession>
<evidence type="ECO:0000313" key="1">
    <source>
        <dbReference type="EMBL" id="TYT27259.1"/>
    </source>
</evidence>